<evidence type="ECO:0000256" key="5">
    <source>
        <dbReference type="ARBA" id="ARBA00023180"/>
    </source>
</evidence>
<dbReference type="SUPFAM" id="SSF53474">
    <property type="entry name" value="alpha/beta-Hydrolases"/>
    <property type="match status" value="1"/>
</dbReference>
<dbReference type="GeneID" id="7204201"/>
<reference evidence="11" key="2">
    <citation type="submission" date="2008-08" db="EMBL/GenBank/DDBJ databases">
        <authorList>
            <consortium name="Diatom Consortium"/>
            <person name="Grigoriev I."/>
            <person name="Grimwood J."/>
            <person name="Kuo A."/>
            <person name="Otillar R.P."/>
            <person name="Salamov A."/>
            <person name="Detter J.C."/>
            <person name="Lindquist E."/>
            <person name="Shapiro H."/>
            <person name="Lucas S."/>
            <person name="Glavina del Rio T."/>
            <person name="Pitluck S."/>
            <person name="Rokhsar D."/>
            <person name="Bowler C."/>
        </authorList>
    </citation>
    <scope>GENOME REANNOTATION</scope>
    <source>
        <strain evidence="11">CCAP 1055/1</strain>
    </source>
</reference>
<keyword evidence="3" id="KW-0378">Hydrolase</keyword>
<reference evidence="10 11" key="1">
    <citation type="journal article" date="2008" name="Nature">
        <title>The Phaeodactylum genome reveals the evolutionary history of diatom genomes.</title>
        <authorList>
            <person name="Bowler C."/>
            <person name="Allen A.E."/>
            <person name="Badger J.H."/>
            <person name="Grimwood J."/>
            <person name="Jabbari K."/>
            <person name="Kuo A."/>
            <person name="Maheswari U."/>
            <person name="Martens C."/>
            <person name="Maumus F."/>
            <person name="Otillar R.P."/>
            <person name="Rayko E."/>
            <person name="Salamov A."/>
            <person name="Vandepoele K."/>
            <person name="Beszteri B."/>
            <person name="Gruber A."/>
            <person name="Heijde M."/>
            <person name="Katinka M."/>
            <person name="Mock T."/>
            <person name="Valentin K."/>
            <person name="Verret F."/>
            <person name="Berges J.A."/>
            <person name="Brownlee C."/>
            <person name="Cadoret J.P."/>
            <person name="Chiovitti A."/>
            <person name="Choi C.J."/>
            <person name="Coesel S."/>
            <person name="De Martino A."/>
            <person name="Detter J.C."/>
            <person name="Durkin C."/>
            <person name="Falciatore A."/>
            <person name="Fournet J."/>
            <person name="Haruta M."/>
            <person name="Huysman M.J."/>
            <person name="Jenkins B.D."/>
            <person name="Jiroutova K."/>
            <person name="Jorgensen R.E."/>
            <person name="Joubert Y."/>
            <person name="Kaplan A."/>
            <person name="Kroger N."/>
            <person name="Kroth P.G."/>
            <person name="La Roche J."/>
            <person name="Lindquist E."/>
            <person name="Lommer M."/>
            <person name="Martin-Jezequel V."/>
            <person name="Lopez P.J."/>
            <person name="Lucas S."/>
            <person name="Mangogna M."/>
            <person name="McGinnis K."/>
            <person name="Medlin L.K."/>
            <person name="Montsant A."/>
            <person name="Oudot-Le Secq M.P."/>
            <person name="Napoli C."/>
            <person name="Obornik M."/>
            <person name="Parker M.S."/>
            <person name="Petit J.L."/>
            <person name="Porcel B.M."/>
            <person name="Poulsen N."/>
            <person name="Robison M."/>
            <person name="Rychlewski L."/>
            <person name="Rynearson T.A."/>
            <person name="Schmutz J."/>
            <person name="Shapiro H."/>
            <person name="Siaut M."/>
            <person name="Stanley M."/>
            <person name="Sussman M.R."/>
            <person name="Taylor A.R."/>
            <person name="Vardi A."/>
            <person name="von Dassow P."/>
            <person name="Vyverman W."/>
            <person name="Willis A."/>
            <person name="Wyrwicz L.S."/>
            <person name="Rokhsar D.S."/>
            <person name="Weissenbach J."/>
            <person name="Armbrust E.V."/>
            <person name="Green B.R."/>
            <person name="Van de Peer Y."/>
            <person name="Grigoriev I.V."/>
        </authorList>
    </citation>
    <scope>NUCLEOTIDE SEQUENCE [LARGE SCALE GENOMIC DNA]</scope>
    <source>
        <strain evidence="10 11">CCAP 1055/1</strain>
    </source>
</reference>
<comment type="subcellular location">
    <subcellularLocation>
        <location evidence="1">Lysosome</location>
    </subcellularLocation>
</comment>
<feature type="non-terminal residue" evidence="10">
    <location>
        <position position="1"/>
    </location>
</feature>
<dbReference type="InterPro" id="IPR029058">
    <property type="entry name" value="AB_hydrolase_fold"/>
</dbReference>
<accession>B5Y506</accession>
<evidence type="ECO:0000313" key="11">
    <source>
        <dbReference type="Proteomes" id="UP000000759"/>
    </source>
</evidence>
<proteinExistence type="predicted"/>
<protein>
    <recommendedName>
        <fullName evidence="7">palmitoyl-CoA hydrolase</fullName>
        <ecNumber evidence="7">3.1.2.2</ecNumber>
    </recommendedName>
</protein>
<keyword evidence="4" id="KW-1015">Disulfide bond</keyword>
<dbReference type="InParanoid" id="B5Y506"/>
<evidence type="ECO:0000256" key="4">
    <source>
        <dbReference type="ARBA" id="ARBA00023157"/>
    </source>
</evidence>
<dbReference type="Gene3D" id="3.40.50.1820">
    <property type="entry name" value="alpha/beta hydrolase"/>
    <property type="match status" value="1"/>
</dbReference>
<dbReference type="RefSeq" id="XP_002186099.1">
    <property type="nucleotide sequence ID" value="XM_002186063.1"/>
</dbReference>
<evidence type="ECO:0000256" key="8">
    <source>
        <dbReference type="ARBA" id="ARBA00093223"/>
    </source>
</evidence>
<evidence type="ECO:0000256" key="9">
    <source>
        <dbReference type="ARBA" id="ARBA00093353"/>
    </source>
</evidence>
<keyword evidence="2" id="KW-0732">Signal</keyword>
<dbReference type="GO" id="GO:0098599">
    <property type="term" value="F:palmitoyl hydrolase activity"/>
    <property type="evidence" value="ECO:0007669"/>
    <property type="project" value="InterPro"/>
</dbReference>
<comment type="catalytic activity">
    <reaction evidence="8">
        <text>S-hexadecanoyl-N-acetylcysteamine + H2O = N-acetylcysteamine + hexadecanoate + H(+)</text>
        <dbReference type="Rhea" id="RHEA:84099"/>
        <dbReference type="ChEBI" id="CHEBI:7896"/>
        <dbReference type="ChEBI" id="CHEBI:15377"/>
        <dbReference type="ChEBI" id="CHEBI:15378"/>
        <dbReference type="ChEBI" id="CHEBI:74410"/>
        <dbReference type="ChEBI" id="CHEBI:233601"/>
    </reaction>
</comment>
<dbReference type="GO" id="GO:0016790">
    <property type="term" value="F:thiolester hydrolase activity"/>
    <property type="evidence" value="ECO:0007669"/>
    <property type="project" value="TreeGrafter"/>
</dbReference>
<sequence>SENKQLPVVFAHGMGDSCFNSGMQHVAQLASEWLSEDFGPDRSNVYSVCVPTGATQAEDTKNGYFLSMDASVEVFAEGVRADPRLSDGFHAIGFSQGNNVIRGYIAKHNTPTVDTFISINGVNAGIGAVPYCRPSETAMGAVRLGGMCDLLMEQASRSAYTEFAQEHSFQANYWRDPRPTAFPLYQKYGQLAAWNNEAGLVNETLKTNWGKTSAFVWVLATEDGLVWPKEGEQWGQPDSKDPFHVILSINETTWYKEDLFGLRTANELGKNYFESFEGDHLQFESADLERWVKTYLKN</sequence>
<dbReference type="OrthoDB" id="10263094at2759"/>
<dbReference type="GO" id="GO:0005764">
    <property type="term" value="C:lysosome"/>
    <property type="evidence" value="ECO:0007669"/>
    <property type="project" value="UniProtKB-SubCell"/>
</dbReference>
<dbReference type="STRING" id="556484.B5Y506"/>
<dbReference type="AlphaFoldDB" id="B5Y506"/>
<dbReference type="KEGG" id="pti:PHATR_10454"/>
<dbReference type="eggNOG" id="KOG2541">
    <property type="taxonomic scope" value="Eukaryota"/>
</dbReference>
<name>B5Y506_PHATC</name>
<dbReference type="EMBL" id="CP001142">
    <property type="protein sequence ID" value="ACI65569.1"/>
    <property type="molecule type" value="Genomic_DNA"/>
</dbReference>
<keyword evidence="6" id="KW-0458">Lysosome</keyword>
<organism evidence="10 11">
    <name type="scientific">Phaeodactylum tricornutum (strain CCAP 1055/1)</name>
    <dbReference type="NCBI Taxonomy" id="556484"/>
    <lineage>
        <taxon>Eukaryota</taxon>
        <taxon>Sar</taxon>
        <taxon>Stramenopiles</taxon>
        <taxon>Ochrophyta</taxon>
        <taxon>Bacillariophyta</taxon>
        <taxon>Bacillariophyceae</taxon>
        <taxon>Bacillariophycidae</taxon>
        <taxon>Naviculales</taxon>
        <taxon>Phaeodactylaceae</taxon>
        <taxon>Phaeodactylum</taxon>
    </lineage>
</organism>
<dbReference type="EC" id="3.1.2.2" evidence="7"/>
<evidence type="ECO:0000256" key="7">
    <source>
        <dbReference type="ARBA" id="ARBA00038848"/>
    </source>
</evidence>
<dbReference type="Proteomes" id="UP000000759">
    <property type="component" value="Chromosome 3"/>
</dbReference>
<evidence type="ECO:0000256" key="3">
    <source>
        <dbReference type="ARBA" id="ARBA00022801"/>
    </source>
</evidence>
<dbReference type="Pfam" id="PF02089">
    <property type="entry name" value="Palm_thioest"/>
    <property type="match status" value="1"/>
</dbReference>
<evidence type="ECO:0000256" key="1">
    <source>
        <dbReference type="ARBA" id="ARBA00004371"/>
    </source>
</evidence>
<evidence type="ECO:0000256" key="2">
    <source>
        <dbReference type="ARBA" id="ARBA00022729"/>
    </source>
</evidence>
<gene>
    <name evidence="10" type="ORF">PHATR_10454</name>
</gene>
<keyword evidence="11" id="KW-1185">Reference proteome</keyword>
<dbReference type="HOGENOM" id="CLU_050129_0_0_1"/>
<evidence type="ECO:0000256" key="6">
    <source>
        <dbReference type="ARBA" id="ARBA00023228"/>
    </source>
</evidence>
<dbReference type="InterPro" id="IPR002472">
    <property type="entry name" value="Palm_thioest"/>
</dbReference>
<dbReference type="PRINTS" id="PR00414">
    <property type="entry name" value="PPTHIESTRASE"/>
</dbReference>
<dbReference type="PaxDb" id="2850-Phatr10454"/>
<dbReference type="PANTHER" id="PTHR11247:SF27">
    <property type="entry name" value="LYSOSOMAL THIOESTERASE PPT2"/>
    <property type="match status" value="1"/>
</dbReference>
<dbReference type="PANTHER" id="PTHR11247">
    <property type="entry name" value="PALMITOYL-PROTEIN THIOESTERASE/DOLICHYLDIPHOSPHATASE 1"/>
    <property type="match status" value="1"/>
</dbReference>
<keyword evidence="5" id="KW-0325">Glycoprotein</keyword>
<comment type="function">
    <text evidence="9">Catalyzes the cleavage of thioester bonds from S-palmitoyl-CoA or S-palmitoyl-N-acetylcysteamine (unbranched structures) but does not have activity against palmitoylcysteine or palmitoylated proteins, branched structures or bulky head groups. Conversely, hydrolyzes both long and short chain fatty acyl-CoA substrate.</text>
</comment>
<evidence type="ECO:0000313" key="10">
    <source>
        <dbReference type="EMBL" id="ACI65569.1"/>
    </source>
</evidence>